<evidence type="ECO:0000313" key="6">
    <source>
        <dbReference type="Proteomes" id="UP001231189"/>
    </source>
</evidence>
<dbReference type="AlphaFoldDB" id="A0AAD8X5X5"/>
<reference evidence="5" key="1">
    <citation type="submission" date="2023-07" db="EMBL/GenBank/DDBJ databases">
        <title>A chromosome-level genome assembly of Lolium multiflorum.</title>
        <authorList>
            <person name="Chen Y."/>
            <person name="Copetti D."/>
            <person name="Kolliker R."/>
            <person name="Studer B."/>
        </authorList>
    </citation>
    <scope>NUCLEOTIDE SEQUENCE</scope>
    <source>
        <strain evidence="5">02402/16</strain>
        <tissue evidence="5">Leaf</tissue>
    </source>
</reference>
<dbReference type="GO" id="GO:0005737">
    <property type="term" value="C:cytoplasm"/>
    <property type="evidence" value="ECO:0007669"/>
    <property type="project" value="UniProtKB-ARBA"/>
</dbReference>
<keyword evidence="4" id="KW-0472">Membrane</keyword>
<dbReference type="InterPro" id="IPR016024">
    <property type="entry name" value="ARM-type_fold"/>
</dbReference>
<dbReference type="Proteomes" id="UP001231189">
    <property type="component" value="Unassembled WGS sequence"/>
</dbReference>
<evidence type="ECO:0000256" key="3">
    <source>
        <dbReference type="ARBA" id="ARBA00022927"/>
    </source>
</evidence>
<dbReference type="InterPro" id="IPR011989">
    <property type="entry name" value="ARM-like"/>
</dbReference>
<keyword evidence="6" id="KW-1185">Reference proteome</keyword>
<evidence type="ECO:0000313" key="5">
    <source>
        <dbReference type="EMBL" id="KAK1695059.1"/>
    </source>
</evidence>
<dbReference type="EMBL" id="JAUUTY010000001">
    <property type="protein sequence ID" value="KAK1695059.1"/>
    <property type="molecule type" value="Genomic_DNA"/>
</dbReference>
<sequence length="323" mass="35421">MGFAAASPEGFPYRGSLRGSEEEQLVEKNKNRKLCDNNPGVMGATLCPLYDLVLEDPNAYKDLVVSSVNILKQVAERRLPTSYDYHQMPAPFIQSDSHNLKYMGIDALGRLIKINPDIAEEHQLAVINCLERPQLKISTSEDKLITSQIAVSQVCMYAMIYSIDCSVSDAEAMRTCRAGGEEKITTRRLAWGDAQVLDCRSRVDAWPEDITERCRQRRGRAHLPGGGSDEDTLARLEALRFSGGSSFTGAAVASLRPCYPAPAPSTGELLKALLQPSVRWDLSAQGKGSVLGRERALLGKQLLLAHQNCLLPAHMRPPVGTSQ</sequence>
<comment type="caution">
    <text evidence="5">The sequence shown here is derived from an EMBL/GenBank/DDBJ whole genome shotgun (WGS) entry which is preliminary data.</text>
</comment>
<dbReference type="SUPFAM" id="SSF48371">
    <property type="entry name" value="ARM repeat"/>
    <property type="match status" value="1"/>
</dbReference>
<comment type="subcellular location">
    <subcellularLocation>
        <location evidence="1">Endomembrane system</location>
    </subcellularLocation>
</comment>
<keyword evidence="2" id="KW-0813">Transport</keyword>
<name>A0AAD8X5X5_LOLMU</name>
<dbReference type="InterPro" id="IPR050840">
    <property type="entry name" value="Adaptor_Complx_Large_Subunit"/>
</dbReference>
<evidence type="ECO:0000256" key="1">
    <source>
        <dbReference type="ARBA" id="ARBA00004308"/>
    </source>
</evidence>
<keyword evidence="3" id="KW-0653">Protein transport</keyword>
<dbReference type="Gene3D" id="1.25.10.10">
    <property type="entry name" value="Leucine-rich Repeat Variant"/>
    <property type="match status" value="2"/>
</dbReference>
<evidence type="ECO:0000256" key="2">
    <source>
        <dbReference type="ARBA" id="ARBA00022448"/>
    </source>
</evidence>
<dbReference type="GO" id="GO:0015031">
    <property type="term" value="P:protein transport"/>
    <property type="evidence" value="ECO:0007669"/>
    <property type="project" value="UniProtKB-KW"/>
</dbReference>
<evidence type="ECO:0000256" key="4">
    <source>
        <dbReference type="ARBA" id="ARBA00023136"/>
    </source>
</evidence>
<organism evidence="5 6">
    <name type="scientific">Lolium multiflorum</name>
    <name type="common">Italian ryegrass</name>
    <name type="synonym">Lolium perenne subsp. multiflorum</name>
    <dbReference type="NCBI Taxonomy" id="4521"/>
    <lineage>
        <taxon>Eukaryota</taxon>
        <taxon>Viridiplantae</taxon>
        <taxon>Streptophyta</taxon>
        <taxon>Embryophyta</taxon>
        <taxon>Tracheophyta</taxon>
        <taxon>Spermatophyta</taxon>
        <taxon>Magnoliopsida</taxon>
        <taxon>Liliopsida</taxon>
        <taxon>Poales</taxon>
        <taxon>Poaceae</taxon>
        <taxon>BOP clade</taxon>
        <taxon>Pooideae</taxon>
        <taxon>Poodae</taxon>
        <taxon>Poeae</taxon>
        <taxon>Poeae Chloroplast Group 2 (Poeae type)</taxon>
        <taxon>Loliodinae</taxon>
        <taxon>Loliinae</taxon>
        <taxon>Lolium</taxon>
    </lineage>
</organism>
<accession>A0AAD8X5X5</accession>
<protein>
    <submittedName>
        <fullName evidence="5">Uncharacterized protein</fullName>
    </submittedName>
</protein>
<gene>
    <name evidence="5" type="ORF">QYE76_011756</name>
</gene>
<proteinExistence type="predicted"/>
<dbReference type="PANTHER" id="PTHR22780">
    <property type="entry name" value="ADAPTIN, ALPHA/GAMMA/EPSILON"/>
    <property type="match status" value="1"/>
</dbReference>
<dbReference type="GO" id="GO:0012505">
    <property type="term" value="C:endomembrane system"/>
    <property type="evidence" value="ECO:0007669"/>
    <property type="project" value="UniProtKB-SubCell"/>
</dbReference>